<dbReference type="GO" id="GO:0046872">
    <property type="term" value="F:metal ion binding"/>
    <property type="evidence" value="ECO:0007669"/>
    <property type="project" value="UniProtKB-KW"/>
</dbReference>
<dbReference type="GO" id="GO:0004049">
    <property type="term" value="F:anthranilate synthase activity"/>
    <property type="evidence" value="ECO:0007669"/>
    <property type="project" value="UniProtKB-EC"/>
</dbReference>
<dbReference type="EC" id="4.1.3.27" evidence="5 15"/>
<dbReference type="PaxDb" id="289377-HL41_07200"/>
<comment type="catalytic activity">
    <reaction evidence="14 15">
        <text>chorismate + L-glutamine = anthranilate + pyruvate + L-glutamate + H(+)</text>
        <dbReference type="Rhea" id="RHEA:21732"/>
        <dbReference type="ChEBI" id="CHEBI:15361"/>
        <dbReference type="ChEBI" id="CHEBI:15378"/>
        <dbReference type="ChEBI" id="CHEBI:16567"/>
        <dbReference type="ChEBI" id="CHEBI:29748"/>
        <dbReference type="ChEBI" id="CHEBI:29985"/>
        <dbReference type="ChEBI" id="CHEBI:58359"/>
        <dbReference type="EC" id="4.1.3.27"/>
    </reaction>
</comment>
<evidence type="ECO:0000256" key="10">
    <source>
        <dbReference type="ARBA" id="ARBA00022842"/>
    </source>
</evidence>
<evidence type="ECO:0000256" key="15">
    <source>
        <dbReference type="RuleBase" id="RU364045"/>
    </source>
</evidence>
<sequence>MSLKVFPEKEVFIDLAKKHNLVPVYTEVACDLDTPISLFYKIGEGSYSFLLESLEGGEKWARYSFIGIDPYLVFKSKGNQINLLEKQGDRLVSKQEFFSDNPFYELRKFIKKIDCAVLDGLPRFFGGAVGFIGYEVVRLFEKIPVGEDVLGFSDLHFMFPEVVLIYDRFKHTLKIVYNANIDLNEDPSKIYQKAIHRLSEIKHRLSGFYSNGQSVEKVNVSSPQPEITKEEFCSMVEQAKRYILEGDIIQVVLSQRFRFRSQGSPFLFYRALRKINPSPYLFFLKLDDEVLIGSSPEILVRMEGSLVETRPIAGTRRRGKTEKEDKELEEDLKRDEKELAEHIMLVDLGRNDLGRVCKYGSVEVYELMVVERYSHVMHLVSGVKGEVLPGLDMFDVFAATFPAGTVSGAPKIRAMEIISELEKTVRGPYAGAVGYFGFSGNMDFCITIRTLFQKGELCYLQAGAGIVADSDPEKEYEETLNKAKAIFKAIETLGEFC</sequence>
<dbReference type="GO" id="GO:0000162">
    <property type="term" value="P:L-tryptophan biosynthetic process"/>
    <property type="evidence" value="ECO:0007669"/>
    <property type="project" value="UniProtKB-UniPathway"/>
</dbReference>
<dbReference type="InterPro" id="IPR005801">
    <property type="entry name" value="ADC_synthase"/>
</dbReference>
<dbReference type="Proteomes" id="UP000028481">
    <property type="component" value="Chromosome"/>
</dbReference>
<dbReference type="Gene3D" id="3.60.120.10">
    <property type="entry name" value="Anthranilate synthase"/>
    <property type="match status" value="1"/>
</dbReference>
<evidence type="ECO:0000256" key="4">
    <source>
        <dbReference type="ARBA" id="ARBA00011575"/>
    </source>
</evidence>
<dbReference type="NCBIfam" id="TIGR00564">
    <property type="entry name" value="trpE_most"/>
    <property type="match status" value="1"/>
</dbReference>
<evidence type="ECO:0000313" key="18">
    <source>
        <dbReference type="EMBL" id="AIH04489.1"/>
    </source>
</evidence>
<keyword evidence="12 15" id="KW-0456">Lyase</keyword>
<name>A0A075WT65_9BACT</name>
<evidence type="ECO:0000259" key="16">
    <source>
        <dbReference type="Pfam" id="PF00425"/>
    </source>
</evidence>
<evidence type="ECO:0000256" key="11">
    <source>
        <dbReference type="ARBA" id="ARBA00023141"/>
    </source>
</evidence>
<dbReference type="PANTHER" id="PTHR11236:SF48">
    <property type="entry name" value="ISOCHORISMATE SYNTHASE MENF"/>
    <property type="match status" value="1"/>
</dbReference>
<evidence type="ECO:0000256" key="3">
    <source>
        <dbReference type="ARBA" id="ARBA00009562"/>
    </source>
</evidence>
<dbReference type="OrthoDB" id="9803598at2"/>
<dbReference type="KEGG" id="tcm:HL41_07200"/>
<evidence type="ECO:0000256" key="13">
    <source>
        <dbReference type="ARBA" id="ARBA00025634"/>
    </source>
</evidence>
<evidence type="ECO:0000256" key="8">
    <source>
        <dbReference type="ARBA" id="ARBA00022723"/>
    </source>
</evidence>
<comment type="function">
    <text evidence="13 15">Part of a heterotetrameric complex that catalyzes the two-step biosynthesis of anthranilate, an intermediate in the biosynthesis of L-tryptophan. In the first step, the glutamine-binding beta subunit (TrpG) of anthranilate synthase (AS) provides the glutamine amidotransferase activity which generates ammonia as a substrate that, along with chorismate, is used in the second step, catalyzed by the large alpha subunit of AS (TrpE) to produce anthranilate. In the absence of TrpG, TrpE can synthesize anthranilate directly from chorismate and high concentrations of ammonia.</text>
</comment>
<feature type="domain" description="Anthranilate synthase component I N-terminal" evidence="17">
    <location>
        <begin position="31"/>
        <end position="174"/>
    </location>
</feature>
<organism evidence="18 19">
    <name type="scientific">Thermodesulfobacterium commune DSM 2178</name>
    <dbReference type="NCBI Taxonomy" id="289377"/>
    <lineage>
        <taxon>Bacteria</taxon>
        <taxon>Pseudomonadati</taxon>
        <taxon>Thermodesulfobacteriota</taxon>
        <taxon>Thermodesulfobacteria</taxon>
        <taxon>Thermodesulfobacteriales</taxon>
        <taxon>Thermodesulfobacteriaceae</taxon>
        <taxon>Thermodesulfobacterium</taxon>
    </lineage>
</organism>
<evidence type="ECO:0000256" key="2">
    <source>
        <dbReference type="ARBA" id="ARBA00004873"/>
    </source>
</evidence>
<evidence type="ECO:0000313" key="19">
    <source>
        <dbReference type="Proteomes" id="UP000028481"/>
    </source>
</evidence>
<keyword evidence="7 15" id="KW-0028">Amino-acid biosynthesis</keyword>
<dbReference type="Pfam" id="PF00425">
    <property type="entry name" value="Chorismate_bind"/>
    <property type="match status" value="1"/>
</dbReference>
<proteinExistence type="inferred from homology"/>
<evidence type="ECO:0000256" key="1">
    <source>
        <dbReference type="ARBA" id="ARBA00001946"/>
    </source>
</evidence>
<dbReference type="Pfam" id="PF04715">
    <property type="entry name" value="Anth_synt_I_N"/>
    <property type="match status" value="1"/>
</dbReference>
<dbReference type="RefSeq" id="WP_028841885.1">
    <property type="nucleotide sequence ID" value="NZ_CP008796.1"/>
</dbReference>
<accession>A0A075WT65</accession>
<keyword evidence="9 15" id="KW-0822">Tryptophan biosynthesis</keyword>
<comment type="subunit">
    <text evidence="4 15">Heterotetramer consisting of two non-identical subunits: a beta subunit (TrpG) and a large alpha subunit (TrpE).</text>
</comment>
<dbReference type="HOGENOM" id="CLU_006493_9_2_0"/>
<evidence type="ECO:0000259" key="17">
    <source>
        <dbReference type="Pfam" id="PF04715"/>
    </source>
</evidence>
<keyword evidence="19" id="KW-1185">Reference proteome</keyword>
<protein>
    <recommendedName>
        <fullName evidence="6 15">Anthranilate synthase component 1</fullName>
        <ecNumber evidence="5 15">4.1.3.27</ecNumber>
    </recommendedName>
</protein>
<dbReference type="InterPro" id="IPR005256">
    <property type="entry name" value="Anth_synth_I_PabB"/>
</dbReference>
<comment type="cofactor">
    <cofactor evidence="1 15">
        <name>Mg(2+)</name>
        <dbReference type="ChEBI" id="CHEBI:18420"/>
    </cofactor>
</comment>
<evidence type="ECO:0000256" key="7">
    <source>
        <dbReference type="ARBA" id="ARBA00022605"/>
    </source>
</evidence>
<evidence type="ECO:0000256" key="5">
    <source>
        <dbReference type="ARBA" id="ARBA00012266"/>
    </source>
</evidence>
<dbReference type="SUPFAM" id="SSF56322">
    <property type="entry name" value="ADC synthase"/>
    <property type="match status" value="1"/>
</dbReference>
<keyword evidence="10 15" id="KW-0460">Magnesium</keyword>
<feature type="domain" description="Chorismate-utilising enzyme C-terminal" evidence="16">
    <location>
        <begin position="229"/>
        <end position="482"/>
    </location>
</feature>
<dbReference type="InterPro" id="IPR015890">
    <property type="entry name" value="Chorismate_C"/>
</dbReference>
<dbReference type="EMBL" id="CP008796">
    <property type="protein sequence ID" value="AIH04489.1"/>
    <property type="molecule type" value="Genomic_DNA"/>
</dbReference>
<evidence type="ECO:0000256" key="9">
    <source>
        <dbReference type="ARBA" id="ARBA00022822"/>
    </source>
</evidence>
<keyword evidence="11 15" id="KW-0057">Aromatic amino acid biosynthesis</keyword>
<dbReference type="InterPro" id="IPR006805">
    <property type="entry name" value="Anth_synth_I_N"/>
</dbReference>
<dbReference type="STRING" id="289377.HL41_07200"/>
<dbReference type="PRINTS" id="PR00095">
    <property type="entry name" value="ANTSNTHASEI"/>
</dbReference>
<dbReference type="PANTHER" id="PTHR11236">
    <property type="entry name" value="AMINOBENZOATE/ANTHRANILATE SYNTHASE"/>
    <property type="match status" value="1"/>
</dbReference>
<reference evidence="18 19" key="1">
    <citation type="journal article" date="2015" name="Genome Announc.">
        <title>Genome Sequence of a Sulfate-Reducing Thermophilic Bacterium, Thermodesulfobacterium commune DSM 2178T (Phylum Thermodesulfobacteria).</title>
        <authorList>
            <person name="Bhatnagar S."/>
            <person name="Badger J.H."/>
            <person name="Madupu R."/>
            <person name="Khouri H.M."/>
            <person name="O'Connor E.M."/>
            <person name="Robb F.T."/>
            <person name="Ward N.L."/>
            <person name="Eisen J.A."/>
        </authorList>
    </citation>
    <scope>NUCLEOTIDE SEQUENCE [LARGE SCALE GENOMIC DNA]</scope>
    <source>
        <strain evidence="18 19">DSM 2178</strain>
    </source>
</reference>
<comment type="pathway">
    <text evidence="2 15">Amino-acid biosynthesis; L-tryptophan biosynthesis; L-tryptophan from chorismate: step 1/5.</text>
</comment>
<gene>
    <name evidence="15" type="primary">trpE</name>
    <name evidence="18" type="ORF">HL41_07200</name>
</gene>
<evidence type="ECO:0000256" key="6">
    <source>
        <dbReference type="ARBA" id="ARBA00020653"/>
    </source>
</evidence>
<comment type="similarity">
    <text evidence="3 15">Belongs to the anthranilate synthase component I family.</text>
</comment>
<dbReference type="AlphaFoldDB" id="A0A075WT65"/>
<dbReference type="eggNOG" id="COG0147">
    <property type="taxonomic scope" value="Bacteria"/>
</dbReference>
<keyword evidence="8 15" id="KW-0479">Metal-binding</keyword>
<dbReference type="UniPathway" id="UPA00035">
    <property type="reaction ID" value="UER00040"/>
</dbReference>
<dbReference type="InterPro" id="IPR019999">
    <property type="entry name" value="Anth_synth_I-like"/>
</dbReference>
<evidence type="ECO:0000256" key="14">
    <source>
        <dbReference type="ARBA" id="ARBA00047683"/>
    </source>
</evidence>
<evidence type="ECO:0000256" key="12">
    <source>
        <dbReference type="ARBA" id="ARBA00023239"/>
    </source>
</evidence>